<dbReference type="Proteomes" id="UP000738349">
    <property type="component" value="Unassembled WGS sequence"/>
</dbReference>
<keyword evidence="3" id="KW-0378">Hydrolase</keyword>
<dbReference type="EMBL" id="JAGMUV010000038">
    <property type="protein sequence ID" value="KAH7112405.1"/>
    <property type="molecule type" value="Genomic_DNA"/>
</dbReference>
<dbReference type="InterPro" id="IPR054289">
    <property type="entry name" value="DUF7025"/>
</dbReference>
<evidence type="ECO:0000313" key="3">
    <source>
        <dbReference type="EMBL" id="KAH7112405.1"/>
    </source>
</evidence>
<dbReference type="CDD" id="cd19481">
    <property type="entry name" value="RecA-like_protease"/>
    <property type="match status" value="1"/>
</dbReference>
<dbReference type="SMART" id="SM00382">
    <property type="entry name" value="AAA"/>
    <property type="match status" value="1"/>
</dbReference>
<organism evidence="3 4">
    <name type="scientific">Dactylonectria macrodidyma</name>
    <dbReference type="NCBI Taxonomy" id="307937"/>
    <lineage>
        <taxon>Eukaryota</taxon>
        <taxon>Fungi</taxon>
        <taxon>Dikarya</taxon>
        <taxon>Ascomycota</taxon>
        <taxon>Pezizomycotina</taxon>
        <taxon>Sordariomycetes</taxon>
        <taxon>Hypocreomycetidae</taxon>
        <taxon>Hypocreales</taxon>
        <taxon>Nectriaceae</taxon>
        <taxon>Dactylonectria</taxon>
    </lineage>
</organism>
<dbReference type="GO" id="GO:0016887">
    <property type="term" value="F:ATP hydrolysis activity"/>
    <property type="evidence" value="ECO:0007669"/>
    <property type="project" value="InterPro"/>
</dbReference>
<sequence>MASHLVQPFHPSPAQHTTPPSSPLHQPIDAKEPNAPNGRLAQDKTDFESSLAERLLATLEKLVAERSTSESSSSGDDAATKAKEPKVERASKLAYKRVEEAYDNHSNKSIITNGCHRWDDKSWKYKIVETAGPGVKDLDQYVFLVRDRIDRKTDEITSFIDVKSPSLRDVLREVCRDIRVVSLAEETPSIEQNILFHVRGALKAQHQRAIGGENTTAAQHLGLLVDCIETTFQPTDQQLSVLLAKNEVTYDLLWALFKPNAEVYTTCKGTDAPMGALYNHCEERLDMDGAKFMYVEIRYLSSNGKTLGEVTAGRKIPYFRGITKIEFLQVYPLEYHPEKEKMAKDLIDNGRNFVSLMGLHHRQYEGKAFFIDDEGEIVKRHINDRIMIDAVCFQEQNPGHPFPQVRKVEPRDPITGPIGSLGLADLDPSQLEENDFLICSPTVFGFCLGSKTFLEFAVANITEISWSPSSFKDVKIPESQKKPIWALTKTYLDRDESDGFRDLVQGKGRGINFLLYGPPGVGKTLTAETIAETYRIPLYTVPAGQIGVDPVKVERILTSIFKIASRWKAILLLDEADVFLAQRSNDPHLNALVSVFLRELEQYDGILFLTTNRVQSFDEAMISRIHLALQYHPLGRDAREAVWKYFLGQANTKQGSPDCPQDAVDELAEKELNGREIRNAVFVARSMAQYEETVVCATHLNESISAREQFQRDFQGAGVVENLNSYF</sequence>
<dbReference type="PANTHER" id="PTHR46411">
    <property type="entry name" value="FAMILY ATPASE, PUTATIVE-RELATED"/>
    <property type="match status" value="1"/>
</dbReference>
<feature type="compositionally biased region" description="Basic and acidic residues" evidence="1">
    <location>
        <begin position="78"/>
        <end position="89"/>
    </location>
</feature>
<gene>
    <name evidence="3" type="ORF">EDB81DRAFT_923090</name>
</gene>
<dbReference type="InterPro" id="IPR003959">
    <property type="entry name" value="ATPase_AAA_core"/>
</dbReference>
<comment type="caution">
    <text evidence="3">The sequence shown here is derived from an EMBL/GenBank/DDBJ whole genome shotgun (WGS) entry which is preliminary data.</text>
</comment>
<dbReference type="GO" id="GO:0005524">
    <property type="term" value="F:ATP binding"/>
    <property type="evidence" value="ECO:0007669"/>
    <property type="project" value="InterPro"/>
</dbReference>
<dbReference type="AlphaFoldDB" id="A0A9P9D478"/>
<feature type="region of interest" description="Disordered" evidence="1">
    <location>
        <begin position="64"/>
        <end position="89"/>
    </location>
</feature>
<evidence type="ECO:0000259" key="2">
    <source>
        <dbReference type="SMART" id="SM00382"/>
    </source>
</evidence>
<dbReference type="InterPro" id="IPR027417">
    <property type="entry name" value="P-loop_NTPase"/>
</dbReference>
<protein>
    <submittedName>
        <fullName evidence="3">P-loop containing nucleoside triphosphate hydrolase protein</fullName>
    </submittedName>
</protein>
<evidence type="ECO:0000256" key="1">
    <source>
        <dbReference type="SAM" id="MobiDB-lite"/>
    </source>
</evidence>
<dbReference type="PANTHER" id="PTHR46411:SF3">
    <property type="entry name" value="AAA+ ATPASE DOMAIN-CONTAINING PROTEIN"/>
    <property type="match status" value="1"/>
</dbReference>
<dbReference type="SUPFAM" id="SSF52540">
    <property type="entry name" value="P-loop containing nucleoside triphosphate hydrolases"/>
    <property type="match status" value="1"/>
</dbReference>
<keyword evidence="4" id="KW-1185">Reference proteome</keyword>
<proteinExistence type="predicted"/>
<feature type="domain" description="AAA+ ATPase" evidence="2">
    <location>
        <begin position="509"/>
        <end position="636"/>
    </location>
</feature>
<reference evidence="3" key="1">
    <citation type="journal article" date="2021" name="Nat. Commun.">
        <title>Genetic determinants of endophytism in the Arabidopsis root mycobiome.</title>
        <authorList>
            <person name="Mesny F."/>
            <person name="Miyauchi S."/>
            <person name="Thiergart T."/>
            <person name="Pickel B."/>
            <person name="Atanasova L."/>
            <person name="Karlsson M."/>
            <person name="Huettel B."/>
            <person name="Barry K.W."/>
            <person name="Haridas S."/>
            <person name="Chen C."/>
            <person name="Bauer D."/>
            <person name="Andreopoulos W."/>
            <person name="Pangilinan J."/>
            <person name="LaButti K."/>
            <person name="Riley R."/>
            <person name="Lipzen A."/>
            <person name="Clum A."/>
            <person name="Drula E."/>
            <person name="Henrissat B."/>
            <person name="Kohler A."/>
            <person name="Grigoriev I.V."/>
            <person name="Martin F.M."/>
            <person name="Hacquard S."/>
        </authorList>
    </citation>
    <scope>NUCLEOTIDE SEQUENCE</scope>
    <source>
        <strain evidence="3">MPI-CAGE-AT-0147</strain>
    </source>
</reference>
<dbReference type="OrthoDB" id="10042665at2759"/>
<accession>A0A9P9D478</accession>
<dbReference type="Pfam" id="PF00004">
    <property type="entry name" value="AAA"/>
    <property type="match status" value="1"/>
</dbReference>
<dbReference type="Pfam" id="PF22942">
    <property type="entry name" value="DUF7025"/>
    <property type="match status" value="1"/>
</dbReference>
<dbReference type="InterPro" id="IPR003593">
    <property type="entry name" value="AAA+_ATPase"/>
</dbReference>
<dbReference type="Gene3D" id="3.40.50.300">
    <property type="entry name" value="P-loop containing nucleotide triphosphate hydrolases"/>
    <property type="match status" value="1"/>
</dbReference>
<feature type="region of interest" description="Disordered" evidence="1">
    <location>
        <begin position="1"/>
        <end position="47"/>
    </location>
</feature>
<evidence type="ECO:0000313" key="4">
    <source>
        <dbReference type="Proteomes" id="UP000738349"/>
    </source>
</evidence>
<name>A0A9P9D478_9HYPO</name>